<gene>
    <name evidence="1" type="ORF">Amon02_000960700</name>
</gene>
<sequence length="241" mass="26703">MDHQVKLFTEFLNLAEKYGRPVSVHCVKAQGTMYEILHNRYGKPKPKKVKSKDKGKSNDKVNTQQGLHADASKDSSDGDSVEGGKEQGKGSGRGRLKIDMHSFSGSLDQMLMYLKNFHSGLVYFSISHVLNLSNYKDTLTDLFDLLNDEFSKERGTKKKQGKPLGLSVDGVVGGLLLETDLSLDKLVSGGYAEFGYGVVGDGEVNGHLKLVELTRDVLLEMGHGVGLNDEVLWENFKRFIY</sequence>
<dbReference type="EMBL" id="BSXS01009096">
    <property type="protein sequence ID" value="GME94598.1"/>
    <property type="molecule type" value="Genomic_DNA"/>
</dbReference>
<evidence type="ECO:0000313" key="1">
    <source>
        <dbReference type="EMBL" id="GME94598.1"/>
    </source>
</evidence>
<reference evidence="1" key="1">
    <citation type="submission" date="2023-04" db="EMBL/GenBank/DDBJ databases">
        <title>Ambrosiozyma monospora NBRC 10751.</title>
        <authorList>
            <person name="Ichikawa N."/>
            <person name="Sato H."/>
            <person name="Tonouchi N."/>
        </authorList>
    </citation>
    <scope>NUCLEOTIDE SEQUENCE</scope>
    <source>
        <strain evidence="1">NBRC 10751</strain>
    </source>
</reference>
<keyword evidence="2" id="KW-1185">Reference proteome</keyword>
<organism evidence="1 2">
    <name type="scientific">Ambrosiozyma monospora</name>
    <name type="common">Yeast</name>
    <name type="synonym">Endomycopsis monosporus</name>
    <dbReference type="NCBI Taxonomy" id="43982"/>
    <lineage>
        <taxon>Eukaryota</taxon>
        <taxon>Fungi</taxon>
        <taxon>Dikarya</taxon>
        <taxon>Ascomycota</taxon>
        <taxon>Saccharomycotina</taxon>
        <taxon>Pichiomycetes</taxon>
        <taxon>Pichiales</taxon>
        <taxon>Pichiaceae</taxon>
        <taxon>Ambrosiozyma</taxon>
    </lineage>
</organism>
<proteinExistence type="predicted"/>
<name>A0ACB5TU18_AMBMO</name>
<protein>
    <submittedName>
        <fullName evidence="1">Unnamed protein product</fullName>
    </submittedName>
</protein>
<evidence type="ECO:0000313" key="2">
    <source>
        <dbReference type="Proteomes" id="UP001165064"/>
    </source>
</evidence>
<dbReference type="Proteomes" id="UP001165064">
    <property type="component" value="Unassembled WGS sequence"/>
</dbReference>
<comment type="caution">
    <text evidence="1">The sequence shown here is derived from an EMBL/GenBank/DDBJ whole genome shotgun (WGS) entry which is preliminary data.</text>
</comment>
<accession>A0ACB5TU18</accession>